<dbReference type="Pfam" id="PF03109">
    <property type="entry name" value="ABC1"/>
    <property type="match status" value="2"/>
</dbReference>
<feature type="binding site" evidence="6">
    <location>
        <position position="231"/>
    </location>
    <ligand>
        <name>Ca(2+)</name>
        <dbReference type="ChEBI" id="CHEBI:29108"/>
        <label>2</label>
    </ligand>
</feature>
<sequence length="952" mass="105966">MAFKSLSFGIAALLFANELCMAGLVSFKDSSDPNPARTTVPSSSSCPQVWSTIAEDLRLSFSGCNDLARSAIRFAFHDAAGYSIKNPVIAPASGGADGSLLLNDEEISRGGNAPMKQNYRDPFLLPKYKTYKSQGVSAADLVQFAGSMGVKSCRGGPTVKTVVGRTESSTASPAGLLPQAFGKGSDYSTLIQLWEDKTINPRELAALMGAHTVSVSFTKEANGIPFGGSQDSDPTVWDNHYYSQTRAHTSGVYSFASDINLSNATTECGRAFTAFANDQATWTSEFTAAMYKLSVLGIPQSKVDGTFRPLPAPVKGGILLLAALSPAAFVSIAEDDEDNNGGMTHEDQMLEISRKEIEEYVPEMLRNSKKVRVGLWKFLDTWIYEPIATTFRFFHLVIIFVPVIATIPIIWFGARQKDKDHERSGTLWWYGFLVSSMERAGAAFIKLGQWAASRTDIFPTQMCRIMSALHSNAPAHSLQVTKETIERAFGRRFEDIFDEFDEKPLGVGAIAQVYKAKLKPDLVGEGQEEIEVAPKNMRERALRTVDPLLKSTPNRVPSTYVAIKVLHPKIERIVRRDLCIMGAFANIINAIPTMEWFSFPDEVKQFGKMMRLQLDLRIEAANLTLLRKNFRHRSTAWFPYPYTQYTTRQVLVEEFATGIPLEHFLHNGGGVFQKEIADEGLDAFLHMLLIDNFIHADLHPGNIMVRFYRPATVRDRTHFPNLTGKGKPDVEGSEDVTEQVISRLKPHRRDKDSWLATLKQIDKENYRPQLIFIDAGLVTELNETNRKNFLDLFKSVAEFDGYKSGKLMVQRCRQPDAVIDEEIFALRMQHLVLGVKSRTFALGNIKIGDILNEVLDMVRSHHVRLEGDFVNVVLSILLLEGIGRTLDPDLDLFSGALPILRQLGAQSGKSMLTSGDLSMVKVWAGLEARKFLQASIESVEMCVKYDQLSPNI</sequence>
<keyword evidence="3 8" id="KW-1015">Disulfide bond</keyword>
<reference evidence="12 13" key="1">
    <citation type="submission" date="2015-07" db="EMBL/GenBank/DDBJ databases">
        <title>Comparative genomics of the Sigatoka disease complex on banana suggests a link between parallel evolutionary changes in Pseudocercospora fijiensis and Pseudocercospora eumusae and increased virulence on the banana host.</title>
        <authorList>
            <person name="Chang T.-C."/>
            <person name="Salvucci A."/>
            <person name="Crous P.W."/>
            <person name="Stergiopoulos I."/>
        </authorList>
    </citation>
    <scope>NUCLEOTIDE SEQUENCE [LARGE SCALE GENOMIC DNA]</scope>
    <source>
        <strain evidence="12 13">CBS 116634</strain>
    </source>
</reference>
<dbReference type="InterPro" id="IPR011009">
    <property type="entry name" value="Kinase-like_dom_sf"/>
</dbReference>
<name>A0A139I3U4_9PEZI</name>
<dbReference type="InterPro" id="IPR010255">
    <property type="entry name" value="Haem_peroxidase_sf"/>
</dbReference>
<dbReference type="GO" id="GO:0020037">
    <property type="term" value="F:heme binding"/>
    <property type="evidence" value="ECO:0007669"/>
    <property type="project" value="UniProtKB-UniRule"/>
</dbReference>
<evidence type="ECO:0000313" key="13">
    <source>
        <dbReference type="Proteomes" id="UP000073492"/>
    </source>
</evidence>
<comment type="cofactor">
    <cofactor evidence="6 9">
        <name>Ca(2+)</name>
        <dbReference type="ChEBI" id="CHEBI:29108"/>
    </cofactor>
    <text evidence="6 9">Binds 2 calcium ions per subunit.</text>
</comment>
<dbReference type="EC" id="1.11.1.-" evidence="9"/>
<dbReference type="GO" id="GO:0005739">
    <property type="term" value="C:mitochondrion"/>
    <property type="evidence" value="ECO:0007669"/>
    <property type="project" value="TreeGrafter"/>
</dbReference>
<keyword evidence="10" id="KW-1133">Transmembrane helix</keyword>
<feature type="transmembrane region" description="Helical" evidence="10">
    <location>
        <begin position="578"/>
        <end position="599"/>
    </location>
</feature>
<dbReference type="Gene3D" id="1.10.420.10">
    <property type="entry name" value="Peroxidase, domain 2"/>
    <property type="match status" value="1"/>
</dbReference>
<feature type="domain" description="Plant heme peroxidase family profile" evidence="11">
    <location>
        <begin position="43"/>
        <end position="308"/>
    </location>
</feature>
<keyword evidence="13" id="KW-1185">Reference proteome</keyword>
<dbReference type="InterPro" id="IPR004147">
    <property type="entry name" value="ABC1_dom"/>
</dbReference>
<feature type="binding site" evidence="6">
    <location>
        <position position="212"/>
    </location>
    <ligand>
        <name>Ca(2+)</name>
        <dbReference type="ChEBI" id="CHEBI:29108"/>
        <label>2</label>
    </ligand>
</feature>
<dbReference type="CDD" id="cd13971">
    <property type="entry name" value="ADCK2-like"/>
    <property type="match status" value="1"/>
</dbReference>
<feature type="binding site" evidence="6">
    <location>
        <position position="238"/>
    </location>
    <ligand>
        <name>Ca(2+)</name>
        <dbReference type="ChEBI" id="CHEBI:29108"/>
        <label>2</label>
    </ligand>
</feature>
<evidence type="ECO:0000259" key="11">
    <source>
        <dbReference type="PROSITE" id="PS50873"/>
    </source>
</evidence>
<organism evidence="12 13">
    <name type="scientific">Pseudocercospora musae</name>
    <dbReference type="NCBI Taxonomy" id="113226"/>
    <lineage>
        <taxon>Eukaryota</taxon>
        <taxon>Fungi</taxon>
        <taxon>Dikarya</taxon>
        <taxon>Ascomycota</taxon>
        <taxon>Pezizomycotina</taxon>
        <taxon>Dothideomycetes</taxon>
        <taxon>Dothideomycetidae</taxon>
        <taxon>Mycosphaerellales</taxon>
        <taxon>Mycosphaerellaceae</taxon>
        <taxon>Pseudocercospora</taxon>
    </lineage>
</organism>
<comment type="similarity">
    <text evidence="2">Belongs to the protein kinase superfamily. ADCK protein kinase family.</text>
</comment>
<dbReference type="PROSITE" id="PS00435">
    <property type="entry name" value="PEROXIDASE_1"/>
    <property type="match status" value="1"/>
</dbReference>
<dbReference type="PANTHER" id="PTHR45890">
    <property type="entry name" value="AARF DOMAIN CONTAINING KINASE 2 (PREDICTED)"/>
    <property type="match status" value="1"/>
</dbReference>
<keyword evidence="9" id="KW-0732">Signal</keyword>
<dbReference type="AlphaFoldDB" id="A0A139I3U4"/>
<keyword evidence="9" id="KW-0575">Peroxidase</keyword>
<keyword evidence="9" id="KW-0560">Oxidoreductase</keyword>
<feature type="binding site" evidence="6">
    <location>
        <position position="95"/>
    </location>
    <ligand>
        <name>Ca(2+)</name>
        <dbReference type="ChEBI" id="CHEBI:29108"/>
        <label>1</label>
    </ligand>
</feature>
<dbReference type="SUPFAM" id="SSF56112">
    <property type="entry name" value="Protein kinase-like (PK-like)"/>
    <property type="match status" value="1"/>
</dbReference>
<evidence type="ECO:0000256" key="2">
    <source>
        <dbReference type="ARBA" id="ARBA00009670"/>
    </source>
</evidence>
<evidence type="ECO:0000256" key="4">
    <source>
        <dbReference type="ARBA" id="ARBA00023180"/>
    </source>
</evidence>
<dbReference type="PRINTS" id="PR00458">
    <property type="entry name" value="PEROXIDASE"/>
</dbReference>
<dbReference type="Proteomes" id="UP000073492">
    <property type="component" value="Unassembled WGS sequence"/>
</dbReference>
<dbReference type="Pfam" id="PF00141">
    <property type="entry name" value="peroxidase"/>
    <property type="match status" value="1"/>
</dbReference>
<feature type="signal peptide" evidence="9">
    <location>
        <begin position="1"/>
        <end position="22"/>
    </location>
</feature>
<dbReference type="InterPro" id="IPR044095">
    <property type="entry name" value="ADCK2_dom"/>
</dbReference>
<evidence type="ECO:0000313" key="12">
    <source>
        <dbReference type="EMBL" id="KXT09403.1"/>
    </source>
</evidence>
<keyword evidence="6" id="KW-0349">Heme</keyword>
<feature type="binding site" description="axial binding residue" evidence="6">
    <location>
        <position position="211"/>
    </location>
    <ligand>
        <name>heme b</name>
        <dbReference type="ChEBI" id="CHEBI:60344"/>
    </ligand>
    <ligandPart>
        <name>Fe</name>
        <dbReference type="ChEBI" id="CHEBI:18248"/>
    </ligandPart>
</feature>
<feature type="binding site" evidence="6">
    <location>
        <position position="99"/>
    </location>
    <ligand>
        <name>Ca(2+)</name>
        <dbReference type="ChEBI" id="CHEBI:29108"/>
        <label>1</label>
    </ligand>
</feature>
<comment type="caution">
    <text evidence="12">The sequence shown here is derived from an EMBL/GenBank/DDBJ whole genome shotgun (WGS) entry which is preliminary data.</text>
</comment>
<dbReference type="InterPro" id="IPR052402">
    <property type="entry name" value="ADCK_kinase"/>
</dbReference>
<dbReference type="STRING" id="113226.A0A139I3U4"/>
<evidence type="ECO:0000256" key="7">
    <source>
        <dbReference type="PIRSR" id="PIRSR601621-3"/>
    </source>
</evidence>
<feature type="binding site" evidence="6">
    <location>
        <position position="97"/>
    </location>
    <ligand>
        <name>Ca(2+)</name>
        <dbReference type="ChEBI" id="CHEBI:29108"/>
        <label>1</label>
    </ligand>
</feature>
<dbReference type="GO" id="GO:0004601">
    <property type="term" value="F:peroxidase activity"/>
    <property type="evidence" value="ECO:0007669"/>
    <property type="project" value="UniProtKB-KW"/>
</dbReference>
<feature type="active site" description="Proton acceptor" evidence="5">
    <location>
        <position position="77"/>
    </location>
</feature>
<keyword evidence="10" id="KW-0472">Membrane</keyword>
<evidence type="ECO:0000256" key="10">
    <source>
        <dbReference type="SAM" id="Phobius"/>
    </source>
</evidence>
<dbReference type="InterPro" id="IPR001621">
    <property type="entry name" value="Ligninase"/>
</dbReference>
<dbReference type="Gene3D" id="1.10.520.10">
    <property type="match status" value="1"/>
</dbReference>
<keyword evidence="6 9" id="KW-0479">Metal-binding</keyword>
<feature type="site" description="Transition state stabilizer" evidence="7">
    <location>
        <position position="73"/>
    </location>
</feature>
<dbReference type="EMBL" id="LFZO01000346">
    <property type="protein sequence ID" value="KXT09403.1"/>
    <property type="molecule type" value="Genomic_DNA"/>
</dbReference>
<keyword evidence="6 9" id="KW-0106">Calcium</keyword>
<dbReference type="SUPFAM" id="SSF48113">
    <property type="entry name" value="Heme-dependent peroxidases"/>
    <property type="match status" value="1"/>
</dbReference>
<evidence type="ECO:0000256" key="3">
    <source>
        <dbReference type="ARBA" id="ARBA00023157"/>
    </source>
</evidence>
<evidence type="ECO:0000256" key="8">
    <source>
        <dbReference type="PIRSR" id="PIRSR601621-4"/>
    </source>
</evidence>
<keyword evidence="4" id="KW-0325">Glycoprotein</keyword>
<gene>
    <name evidence="12" type="ORF">AC579_8492</name>
</gene>
<keyword evidence="6" id="KW-0408">Iron</keyword>
<protein>
    <recommendedName>
        <fullName evidence="9">Peroxidase</fullName>
        <ecNumber evidence="9">1.11.1.-</ecNumber>
    </recommendedName>
</protein>
<dbReference type="InterPro" id="IPR002016">
    <property type="entry name" value="Haem_peroxidase"/>
</dbReference>
<dbReference type="PROSITE" id="PS50873">
    <property type="entry name" value="PEROXIDASE_4"/>
    <property type="match status" value="1"/>
</dbReference>
<comment type="cofactor">
    <cofactor evidence="6">
        <name>heme b</name>
        <dbReference type="ChEBI" id="CHEBI:60344"/>
    </cofactor>
    <text evidence="6">Binds 1 heme b (iron(II)-protoporphyrin IX) group per subunit.</text>
</comment>
<dbReference type="InterPro" id="IPR019793">
    <property type="entry name" value="Peroxidases_heam-ligand_BS"/>
</dbReference>
<evidence type="ECO:0000256" key="9">
    <source>
        <dbReference type="RuleBase" id="RU363051"/>
    </source>
</evidence>
<dbReference type="GO" id="GO:0006979">
    <property type="term" value="P:response to oxidative stress"/>
    <property type="evidence" value="ECO:0007669"/>
    <property type="project" value="InterPro"/>
</dbReference>
<keyword evidence="10" id="KW-0812">Transmembrane</keyword>
<feature type="binding site" evidence="6">
    <location>
        <position position="78"/>
    </location>
    <ligand>
        <name>Ca(2+)</name>
        <dbReference type="ChEBI" id="CHEBI:29108"/>
        <label>1</label>
    </ligand>
</feature>
<evidence type="ECO:0000256" key="6">
    <source>
        <dbReference type="PIRSR" id="PIRSR601621-2"/>
    </source>
</evidence>
<evidence type="ECO:0000256" key="1">
    <source>
        <dbReference type="ARBA" id="ARBA00006089"/>
    </source>
</evidence>
<feature type="disulfide bond" evidence="8">
    <location>
        <begin position="64"/>
        <end position="153"/>
    </location>
</feature>
<evidence type="ECO:0000256" key="5">
    <source>
        <dbReference type="PIRSR" id="PIRSR601621-1"/>
    </source>
</evidence>
<feature type="transmembrane region" description="Helical" evidence="10">
    <location>
        <begin position="393"/>
        <end position="414"/>
    </location>
</feature>
<proteinExistence type="inferred from homology"/>
<comment type="similarity">
    <text evidence="1 9">Belongs to the peroxidase family. Ligninase subfamily.</text>
</comment>
<dbReference type="PANTHER" id="PTHR45890:SF1">
    <property type="entry name" value="AARF DOMAIN CONTAINING KINASE 2"/>
    <property type="match status" value="1"/>
</dbReference>
<accession>A0A139I3U4</accession>
<dbReference type="GO" id="GO:0046872">
    <property type="term" value="F:metal ion binding"/>
    <property type="evidence" value="ECO:0007669"/>
    <property type="project" value="UniProtKB-UniRule"/>
</dbReference>
<feature type="chain" id="PRO_5007230278" description="Peroxidase" evidence="9">
    <location>
        <begin position="23"/>
        <end position="952"/>
    </location>
</feature>
<dbReference type="PRINTS" id="PR00462">
    <property type="entry name" value="LIGNINASE"/>
</dbReference>
<dbReference type="OrthoDB" id="1290869at2759"/>